<dbReference type="RefSeq" id="WP_075729376.1">
    <property type="nucleotide sequence ID" value="NZ_BJNB01000012.1"/>
</dbReference>
<dbReference type="OrthoDB" id="67499at2"/>
<dbReference type="AlphaFoldDB" id="A0A1L7CKQ6"/>
<protein>
    <recommendedName>
        <fullName evidence="1">Nudix hydrolase domain-containing protein</fullName>
    </recommendedName>
</protein>
<accession>A0A1L7CKQ6</accession>
<dbReference type="InterPro" id="IPR015797">
    <property type="entry name" value="NUDIX_hydrolase-like_dom_sf"/>
</dbReference>
<reference evidence="2 4" key="1">
    <citation type="submission" date="2014-08" db="EMBL/GenBank/DDBJ databases">
        <title>Complete genome sequence of Corynebacterium flavescens OJ8(T)(=DSM 20296(T)), isolated from cheese.</title>
        <authorList>
            <person name="Ruckert C."/>
            <person name="Albersmeier A."/>
            <person name="Winkler A."/>
            <person name="Kalinowski J."/>
        </authorList>
    </citation>
    <scope>NUCLEOTIDE SEQUENCE [LARGE SCALE GENOMIC DNA]</scope>
    <source>
        <strain evidence="2 4">OJ8</strain>
    </source>
</reference>
<dbReference type="Proteomes" id="UP000185479">
    <property type="component" value="Chromosome"/>
</dbReference>
<dbReference type="Pfam" id="PF00293">
    <property type="entry name" value="NUDIX"/>
    <property type="match status" value="1"/>
</dbReference>
<evidence type="ECO:0000313" key="2">
    <source>
        <dbReference type="EMBL" id="APT86378.1"/>
    </source>
</evidence>
<dbReference type="EMBL" id="CP009246">
    <property type="protein sequence ID" value="APT86378.1"/>
    <property type="molecule type" value="Genomic_DNA"/>
</dbReference>
<proteinExistence type="predicted"/>
<evidence type="ECO:0000313" key="4">
    <source>
        <dbReference type="Proteomes" id="UP000185479"/>
    </source>
</evidence>
<dbReference type="PROSITE" id="PS51462">
    <property type="entry name" value="NUDIX"/>
    <property type="match status" value="1"/>
</dbReference>
<dbReference type="CDD" id="cd04690">
    <property type="entry name" value="NUDIX_Hydrolase"/>
    <property type="match status" value="1"/>
</dbReference>
<keyword evidence="4" id="KW-1185">Reference proteome</keyword>
<feature type="domain" description="Nudix hydrolase" evidence="1">
    <location>
        <begin position="1"/>
        <end position="132"/>
    </location>
</feature>
<evidence type="ECO:0000313" key="3">
    <source>
        <dbReference type="EMBL" id="GEB97532.1"/>
    </source>
</evidence>
<organism evidence="2 4">
    <name type="scientific">Corynebacterium flavescens</name>
    <dbReference type="NCBI Taxonomy" id="28028"/>
    <lineage>
        <taxon>Bacteria</taxon>
        <taxon>Bacillati</taxon>
        <taxon>Actinomycetota</taxon>
        <taxon>Actinomycetes</taxon>
        <taxon>Mycobacteriales</taxon>
        <taxon>Corynebacteriaceae</taxon>
        <taxon>Corynebacterium</taxon>
    </lineage>
</organism>
<dbReference type="GeneID" id="82879824"/>
<dbReference type="STRING" id="28028.CFLV_03695"/>
<gene>
    <name evidence="3" type="ORF">CFL01nite_10270</name>
    <name evidence="2" type="ORF">CFLV_03695</name>
</gene>
<dbReference type="EMBL" id="BJNB01000012">
    <property type="protein sequence ID" value="GEB97532.1"/>
    <property type="molecule type" value="Genomic_DNA"/>
</dbReference>
<dbReference type="InterPro" id="IPR000086">
    <property type="entry name" value="NUDIX_hydrolase_dom"/>
</dbReference>
<evidence type="ECO:0000259" key="1">
    <source>
        <dbReference type="PROSITE" id="PS51462"/>
    </source>
</evidence>
<evidence type="ECO:0000313" key="5">
    <source>
        <dbReference type="Proteomes" id="UP000315353"/>
    </source>
</evidence>
<reference evidence="3 5" key="2">
    <citation type="submission" date="2019-06" db="EMBL/GenBank/DDBJ databases">
        <title>Whole genome shotgun sequence of Corynebacterium flavescens NBRC 14136.</title>
        <authorList>
            <person name="Hosoyama A."/>
            <person name="Uohara A."/>
            <person name="Ohji S."/>
            <person name="Ichikawa N."/>
        </authorList>
    </citation>
    <scope>NUCLEOTIDE SEQUENCE [LARGE SCALE GENOMIC DNA]</scope>
    <source>
        <strain evidence="3 5">NBRC 14136</strain>
    </source>
</reference>
<dbReference type="KEGG" id="cfc:CFLV_03695"/>
<dbReference type="SUPFAM" id="SSF55811">
    <property type="entry name" value="Nudix"/>
    <property type="match status" value="1"/>
</dbReference>
<dbReference type="Gene3D" id="3.90.79.10">
    <property type="entry name" value="Nucleoside Triphosphate Pyrophosphohydrolase"/>
    <property type="match status" value="1"/>
</dbReference>
<dbReference type="Proteomes" id="UP000315353">
    <property type="component" value="Unassembled WGS sequence"/>
</dbReference>
<sequence length="132" mass="14388">MSTREVSAVVFHDIHGRILSIRKTDTPHFMLPNGDISSGESPATAACRVTFETIRATINTDRLLPVGVFVSPSANEEDDTIRAHVFAYPESIAVAHPSTEISELAWVNPAAPGVPLAPLLREQVFAHLLKDY</sequence>
<name>A0A1L7CKQ6_CORFL</name>